<comment type="caution">
    <text evidence="1">The sequence shown here is derived from an EMBL/GenBank/DDBJ whole genome shotgun (WGS) entry which is preliminary data.</text>
</comment>
<name>A0A9X1PEI0_9BACT</name>
<dbReference type="RefSeq" id="WP_234616360.1">
    <property type="nucleotide sequence ID" value="NZ_CP098806.1"/>
</dbReference>
<evidence type="ECO:0000313" key="1">
    <source>
        <dbReference type="EMBL" id="MCF0043629.1"/>
    </source>
</evidence>
<reference evidence="1" key="1">
    <citation type="submission" date="2021-12" db="EMBL/GenBank/DDBJ databases">
        <title>Novel species in genus Dyadobacter.</title>
        <authorList>
            <person name="Ma C."/>
        </authorList>
    </citation>
    <scope>NUCLEOTIDE SEQUENCE</scope>
    <source>
        <strain evidence="1">CY399</strain>
    </source>
</reference>
<protein>
    <submittedName>
        <fullName evidence="1">Uncharacterized protein</fullName>
    </submittedName>
</protein>
<sequence length="290" mass="34233">MHTPIEGADNRWTNFVFDILTHYTLIVDSDLCYQFDEEGNIVENLGWIIPTEFTIAYIHSTLKKWNLPISFDFKKEFEREITYNQQRQTDEVERLKYLYELKYKFQIVIDRLPMYVKIMLLLTEQPPLSERIEKRNEHHDLDTFTWVSYFYTIIQFVGNVLKERISKNLSIMNDIAIEAGKIGLQLDDKRELYVRPRDSSIHGREKIKVLCQKSVFGHIISELVVNGYIEEPLANNQWNYTHTARQVLEAFDLGETTSLDSFKKEISPQTNSLNDIKKAKIKLPFAKDLK</sequence>
<dbReference type="AlphaFoldDB" id="A0A9X1PEI0"/>
<organism evidence="1 2">
    <name type="scientific">Dyadobacter fanqingshengii</name>
    <dbReference type="NCBI Taxonomy" id="2906443"/>
    <lineage>
        <taxon>Bacteria</taxon>
        <taxon>Pseudomonadati</taxon>
        <taxon>Bacteroidota</taxon>
        <taxon>Cytophagia</taxon>
        <taxon>Cytophagales</taxon>
        <taxon>Spirosomataceae</taxon>
        <taxon>Dyadobacter</taxon>
    </lineage>
</organism>
<accession>A0A9X1PEI0</accession>
<dbReference type="Proteomes" id="UP001139700">
    <property type="component" value="Unassembled WGS sequence"/>
</dbReference>
<keyword evidence="2" id="KW-1185">Reference proteome</keyword>
<dbReference type="EMBL" id="JAJTTA010000008">
    <property type="protein sequence ID" value="MCF0043629.1"/>
    <property type="molecule type" value="Genomic_DNA"/>
</dbReference>
<proteinExistence type="predicted"/>
<evidence type="ECO:0000313" key="2">
    <source>
        <dbReference type="Proteomes" id="UP001139700"/>
    </source>
</evidence>
<gene>
    <name evidence="1" type="ORF">LXM24_26220</name>
</gene>